<reference evidence="2" key="2">
    <citation type="journal article" date="2021" name="PeerJ">
        <title>Extensive microbial diversity within the chicken gut microbiome revealed by metagenomics and culture.</title>
        <authorList>
            <person name="Gilroy R."/>
            <person name="Ravi A."/>
            <person name="Getino M."/>
            <person name="Pursley I."/>
            <person name="Horton D.L."/>
            <person name="Alikhan N.F."/>
            <person name="Baker D."/>
            <person name="Gharbi K."/>
            <person name="Hall N."/>
            <person name="Watson M."/>
            <person name="Adriaenssens E.M."/>
            <person name="Foster-Nyarko E."/>
            <person name="Jarju S."/>
            <person name="Secka A."/>
            <person name="Antonio M."/>
            <person name="Oren A."/>
            <person name="Chaudhuri R.R."/>
            <person name="La Ragione R."/>
            <person name="Hildebrand F."/>
            <person name="Pallen M.J."/>
        </authorList>
    </citation>
    <scope>NUCLEOTIDE SEQUENCE</scope>
    <source>
        <strain evidence="2">ChiHcec3-6078</strain>
    </source>
</reference>
<keyword evidence="1" id="KW-1133">Transmembrane helix</keyword>
<comment type="caution">
    <text evidence="2">The sequence shown here is derived from an EMBL/GenBank/DDBJ whole genome shotgun (WGS) entry which is preliminary data.</text>
</comment>
<dbReference type="AlphaFoldDB" id="A0A9D1L5S3"/>
<name>A0A9D1L5S3_9FIRM</name>
<protein>
    <submittedName>
        <fullName evidence="2">Uncharacterized protein</fullName>
    </submittedName>
</protein>
<proteinExistence type="predicted"/>
<dbReference type="Proteomes" id="UP000824090">
    <property type="component" value="Unassembled WGS sequence"/>
</dbReference>
<sequence length="88" mass="9973">MKKTALWYIGLFVFAASVILFAFPAILGWDRNDIWLLGMPLSQLALLALPICSLVGLWIMYMGDRQAIKRRILKKRGETGEKEGKESC</sequence>
<evidence type="ECO:0000313" key="2">
    <source>
        <dbReference type="EMBL" id="HIU25959.1"/>
    </source>
</evidence>
<reference evidence="2" key="1">
    <citation type="submission" date="2020-10" db="EMBL/GenBank/DDBJ databases">
        <authorList>
            <person name="Gilroy R."/>
        </authorList>
    </citation>
    <scope>NUCLEOTIDE SEQUENCE</scope>
    <source>
        <strain evidence="2">ChiHcec3-6078</strain>
    </source>
</reference>
<evidence type="ECO:0000256" key="1">
    <source>
        <dbReference type="SAM" id="Phobius"/>
    </source>
</evidence>
<feature type="transmembrane region" description="Helical" evidence="1">
    <location>
        <begin position="7"/>
        <end position="29"/>
    </location>
</feature>
<keyword evidence="1" id="KW-0812">Transmembrane</keyword>
<keyword evidence="1" id="KW-0472">Membrane</keyword>
<dbReference type="EMBL" id="DVMP01000100">
    <property type="protein sequence ID" value="HIU25959.1"/>
    <property type="molecule type" value="Genomic_DNA"/>
</dbReference>
<accession>A0A9D1L5S3</accession>
<gene>
    <name evidence="2" type="ORF">IAC50_05640</name>
</gene>
<evidence type="ECO:0000313" key="3">
    <source>
        <dbReference type="Proteomes" id="UP000824090"/>
    </source>
</evidence>
<organism evidence="2 3">
    <name type="scientific">Candidatus Allocopromorpha excrementigallinarum</name>
    <dbReference type="NCBI Taxonomy" id="2840742"/>
    <lineage>
        <taxon>Bacteria</taxon>
        <taxon>Bacillati</taxon>
        <taxon>Bacillota</taxon>
        <taxon>Clostridia</taxon>
        <taxon>Eubacteriales</taxon>
        <taxon>Eubacteriaceae</taxon>
        <taxon>Eubacteriaceae incertae sedis</taxon>
        <taxon>Candidatus Allocopromorpha</taxon>
    </lineage>
</organism>
<feature type="transmembrane region" description="Helical" evidence="1">
    <location>
        <begin position="41"/>
        <end position="61"/>
    </location>
</feature>